<evidence type="ECO:0000256" key="3">
    <source>
        <dbReference type="ARBA" id="ARBA00022741"/>
    </source>
</evidence>
<evidence type="ECO:0000256" key="2">
    <source>
        <dbReference type="ARBA" id="ARBA00022722"/>
    </source>
</evidence>
<feature type="region of interest" description="Disordered" evidence="16">
    <location>
        <begin position="382"/>
        <end position="410"/>
    </location>
</feature>
<dbReference type="SUPFAM" id="SSF52540">
    <property type="entry name" value="P-loop containing nucleoside triphosphate hydrolases"/>
    <property type="match status" value="1"/>
</dbReference>
<dbReference type="Gene3D" id="3.90.320.10">
    <property type="match status" value="1"/>
</dbReference>
<dbReference type="AlphaFoldDB" id="A0AAW6TE32"/>
<evidence type="ECO:0000256" key="5">
    <source>
        <dbReference type="ARBA" id="ARBA00022801"/>
    </source>
</evidence>
<keyword evidence="2" id="KW-0540">Nuclease</keyword>
<keyword evidence="6 15" id="KW-0347">Helicase</keyword>
<keyword evidence="11" id="KW-0413">Isomerase</keyword>
<evidence type="ECO:0000256" key="14">
    <source>
        <dbReference type="ARBA" id="ARBA00048988"/>
    </source>
</evidence>
<evidence type="ECO:0000256" key="16">
    <source>
        <dbReference type="SAM" id="MobiDB-lite"/>
    </source>
</evidence>
<dbReference type="Gene3D" id="1.10.10.160">
    <property type="match status" value="1"/>
</dbReference>
<comment type="catalytic activity">
    <reaction evidence="14">
        <text>ATP + H2O = ADP + phosphate + H(+)</text>
        <dbReference type="Rhea" id="RHEA:13065"/>
        <dbReference type="ChEBI" id="CHEBI:15377"/>
        <dbReference type="ChEBI" id="CHEBI:15378"/>
        <dbReference type="ChEBI" id="CHEBI:30616"/>
        <dbReference type="ChEBI" id="CHEBI:43474"/>
        <dbReference type="ChEBI" id="CHEBI:456216"/>
        <dbReference type="EC" id="5.6.2.4"/>
    </reaction>
</comment>
<feature type="region of interest" description="Disordered" evidence="16">
    <location>
        <begin position="1"/>
        <end position="37"/>
    </location>
</feature>
<dbReference type="GO" id="GO:0005829">
    <property type="term" value="C:cytosol"/>
    <property type="evidence" value="ECO:0007669"/>
    <property type="project" value="TreeGrafter"/>
</dbReference>
<dbReference type="PROSITE" id="PS51217">
    <property type="entry name" value="UVRD_HELICASE_CTER"/>
    <property type="match status" value="1"/>
</dbReference>
<keyword evidence="4" id="KW-0227">DNA damage</keyword>
<dbReference type="PANTHER" id="PTHR11070:SF59">
    <property type="entry name" value="DNA 3'-5' HELICASE"/>
    <property type="match status" value="1"/>
</dbReference>
<evidence type="ECO:0000256" key="8">
    <source>
        <dbReference type="ARBA" id="ARBA00022840"/>
    </source>
</evidence>
<dbReference type="GO" id="GO:0000725">
    <property type="term" value="P:recombinational repair"/>
    <property type="evidence" value="ECO:0007669"/>
    <property type="project" value="TreeGrafter"/>
</dbReference>
<evidence type="ECO:0000259" key="17">
    <source>
        <dbReference type="PROSITE" id="PS51198"/>
    </source>
</evidence>
<evidence type="ECO:0000256" key="15">
    <source>
        <dbReference type="PROSITE-ProRule" id="PRU00560"/>
    </source>
</evidence>
<keyword evidence="3 15" id="KW-0547">Nucleotide-binding</keyword>
<keyword evidence="10" id="KW-0234">DNA repair</keyword>
<dbReference type="Gene3D" id="3.40.50.300">
    <property type="entry name" value="P-loop containing nucleotide triphosphate hydrolases"/>
    <property type="match status" value="2"/>
</dbReference>
<dbReference type="InterPro" id="IPR014017">
    <property type="entry name" value="DNA_helicase_UvrD-like_C"/>
</dbReference>
<proteinExistence type="inferred from homology"/>
<feature type="domain" description="UvrD-like helicase C-terminal" evidence="18">
    <location>
        <begin position="381"/>
        <end position="679"/>
    </location>
</feature>
<keyword evidence="7" id="KW-0269">Exonuclease</keyword>
<reference evidence="19 20" key="1">
    <citation type="submission" date="2023-04" db="EMBL/GenBank/DDBJ databases">
        <title>Klugiella caeni sp. nov. isolated from the sludge of biochemical tank.</title>
        <authorList>
            <person name="Geng K."/>
        </authorList>
    </citation>
    <scope>NUCLEOTIDE SEQUENCE [LARGE SCALE GENOMIC DNA]</scope>
    <source>
        <strain evidence="19 20">YN-L-19</strain>
    </source>
</reference>
<dbReference type="InterPro" id="IPR038726">
    <property type="entry name" value="PDDEXK_AddAB-type"/>
</dbReference>
<dbReference type="EC" id="5.6.2.4" evidence="13"/>
<protein>
    <recommendedName>
        <fullName evidence="13">DNA 3'-5' helicase</fullName>
        <ecNumber evidence="13">5.6.2.4</ecNumber>
    </recommendedName>
</protein>
<evidence type="ECO:0000256" key="6">
    <source>
        <dbReference type="ARBA" id="ARBA00022806"/>
    </source>
</evidence>
<dbReference type="InterPro" id="IPR013986">
    <property type="entry name" value="DExx_box_DNA_helicase_dom_sf"/>
</dbReference>
<comment type="caution">
    <text evidence="19">The sequence shown here is derived from an EMBL/GenBank/DDBJ whole genome shotgun (WGS) entry which is preliminary data.</text>
</comment>
<dbReference type="PROSITE" id="PS51198">
    <property type="entry name" value="UVRD_HELICASE_ATP_BIND"/>
    <property type="match status" value="1"/>
</dbReference>
<name>A0AAW6TE32_9MICO</name>
<evidence type="ECO:0000313" key="19">
    <source>
        <dbReference type="EMBL" id="MDI2099675.1"/>
    </source>
</evidence>
<keyword evidence="8 15" id="KW-0067">ATP-binding</keyword>
<dbReference type="PANTHER" id="PTHR11070">
    <property type="entry name" value="UVRD / RECB / PCRA DNA HELICASE FAMILY MEMBER"/>
    <property type="match status" value="1"/>
</dbReference>
<evidence type="ECO:0000256" key="12">
    <source>
        <dbReference type="ARBA" id="ARBA00034617"/>
    </source>
</evidence>
<sequence length="1114" mass="118648">MAVSGFIGPGSETGAPGEGLGDPADRYAGSAGGQAPSALHTTRLDAAELDKTQLDETQTAVLRLDPGVPALVLGAPGAGKTTTAIELIAQRVADGTCSPDEVVMLTASRTGATRLRSQVARRIGRATNGPLVRTVNSLAFEVLSYASAMRGAPPPSLLTGGEQDQLLRELLAGHAEDGGGPEWPEHLGPEVRALRGFRTELRELLMRATEHDIDFSELRRLGRLHGVQEWEASAAVAEEQLLLAGQLREGSLDVAQLAVYAEAAIGRGEMPESVARLRLVVVDDVQEATESFLRVLTALHRAGKTLVGFGDPDVATSAFRGASGDAVALFATRLGITPSETLTLRYSHRQPAALRAFTAAVTDRIGVAATAASRRRLLPGAADAESVADTHGASAERSAEGAEAVADRPPTVERIQARSAARELAAIARRLRERHLIDGVPLRELAVIVRSGAQLAAIVRALALAEVPARTSLAAKPVRDDLAAYHLMSIVDLGIERRALDADIAAELLLGPFGRLDRLGLRRLRLALRAEEFRTGGTRSADELLVDALGAPGGLATIDHQVGRAAASFGATLARLRAMHAEGATVEELLWEVWERSRLADDWRRQALGGGPSATEANRNLDGVLAVFTAARRFVERRPGYGAAEFLAEMLDAEVPEDTLAPQQADDAVLVTTPNGAAGLEFDMVVVAGLQENVWPDLRLRGSLLRPDALVRAAAAPQAGVPMGDVVRPADGADILDERRQVLHDELRLFALAVSRARRRVVLTCVDNDDTQGSIFCSLAPAGTPVTDDSGLGEPPLSLRGMTGRLRRVLTSSRSSGRDLDEAASALAVLAAEAVPGADPDDWHGVVAPSSEAALFADRDHVPVSPSRLELIERSPLDWFVQEVAGSEPSNAMAIGTVLHSVMEHAASADPQELMQALDENWKDLAFESEWLAAHEYRRAQRLIVGLAEYLSDCDQSGRTVIAREGRFTVDVGRARIRGSIDRVERDADGAVTIIDLKTGAPITSQREIDDHGQLWAYQLAYASGCFDEILPAPHRSGGAKLVFIREGKGGKAYREAVQGEPASEQLDAFRRRVLAAVEAMAAAEFSGSTVVDRFGRGDLASMRLHRVKAVSSD</sequence>
<dbReference type="RefSeq" id="WP_281489463.1">
    <property type="nucleotide sequence ID" value="NZ_JASATX010000006.1"/>
</dbReference>
<evidence type="ECO:0000256" key="4">
    <source>
        <dbReference type="ARBA" id="ARBA00022763"/>
    </source>
</evidence>
<evidence type="ECO:0000256" key="11">
    <source>
        <dbReference type="ARBA" id="ARBA00023235"/>
    </source>
</evidence>
<keyword evidence="9" id="KW-0238">DNA-binding</keyword>
<evidence type="ECO:0000259" key="18">
    <source>
        <dbReference type="PROSITE" id="PS51217"/>
    </source>
</evidence>
<dbReference type="Proteomes" id="UP001321506">
    <property type="component" value="Unassembled WGS sequence"/>
</dbReference>
<comment type="catalytic activity">
    <reaction evidence="12">
        <text>Couples ATP hydrolysis with the unwinding of duplex DNA by translocating in the 3'-5' direction.</text>
        <dbReference type="EC" id="5.6.2.4"/>
    </reaction>
</comment>
<evidence type="ECO:0000256" key="1">
    <source>
        <dbReference type="ARBA" id="ARBA00009922"/>
    </source>
</evidence>
<dbReference type="Pfam" id="PF00580">
    <property type="entry name" value="UvrD-helicase"/>
    <property type="match status" value="1"/>
</dbReference>
<dbReference type="InterPro" id="IPR011604">
    <property type="entry name" value="PDDEXK-like_dom_sf"/>
</dbReference>
<evidence type="ECO:0000256" key="7">
    <source>
        <dbReference type="ARBA" id="ARBA00022839"/>
    </source>
</evidence>
<feature type="binding site" evidence="15">
    <location>
        <begin position="74"/>
        <end position="81"/>
    </location>
    <ligand>
        <name>ATP</name>
        <dbReference type="ChEBI" id="CHEBI:30616"/>
    </ligand>
</feature>
<dbReference type="Gene3D" id="1.10.486.10">
    <property type="entry name" value="PCRA, domain 4"/>
    <property type="match status" value="1"/>
</dbReference>
<keyword evidence="20" id="KW-1185">Reference proteome</keyword>
<evidence type="ECO:0000256" key="9">
    <source>
        <dbReference type="ARBA" id="ARBA00023125"/>
    </source>
</evidence>
<evidence type="ECO:0000256" key="13">
    <source>
        <dbReference type="ARBA" id="ARBA00034808"/>
    </source>
</evidence>
<dbReference type="InterPro" id="IPR027417">
    <property type="entry name" value="P-loop_NTPase"/>
</dbReference>
<dbReference type="InterPro" id="IPR014016">
    <property type="entry name" value="UvrD-like_ATP-bd"/>
</dbReference>
<accession>A0AAW6TE32</accession>
<dbReference type="InterPro" id="IPR000212">
    <property type="entry name" value="DNA_helicase_UvrD/REP"/>
</dbReference>
<evidence type="ECO:0000256" key="10">
    <source>
        <dbReference type="ARBA" id="ARBA00023204"/>
    </source>
</evidence>
<gene>
    <name evidence="19" type="ORF">QF206_11935</name>
</gene>
<feature type="domain" description="UvrD-like helicase ATP-binding" evidence="17">
    <location>
        <begin position="53"/>
        <end position="351"/>
    </location>
</feature>
<dbReference type="GO" id="GO:0043138">
    <property type="term" value="F:3'-5' DNA helicase activity"/>
    <property type="evidence" value="ECO:0007669"/>
    <property type="project" value="UniProtKB-EC"/>
</dbReference>
<dbReference type="GO" id="GO:0033202">
    <property type="term" value="C:DNA helicase complex"/>
    <property type="evidence" value="ECO:0007669"/>
    <property type="project" value="TreeGrafter"/>
</dbReference>
<comment type="similarity">
    <text evidence="1">Belongs to the helicase family. UvrD subfamily.</text>
</comment>
<dbReference type="Pfam" id="PF13361">
    <property type="entry name" value="UvrD_C"/>
    <property type="match status" value="1"/>
</dbReference>
<feature type="compositionally biased region" description="Low complexity" evidence="16">
    <location>
        <begin position="392"/>
        <end position="404"/>
    </location>
</feature>
<dbReference type="GO" id="GO:0004527">
    <property type="term" value="F:exonuclease activity"/>
    <property type="evidence" value="ECO:0007669"/>
    <property type="project" value="UniProtKB-KW"/>
</dbReference>
<dbReference type="GO" id="GO:0003677">
    <property type="term" value="F:DNA binding"/>
    <property type="evidence" value="ECO:0007669"/>
    <property type="project" value="UniProtKB-KW"/>
</dbReference>
<evidence type="ECO:0000313" key="20">
    <source>
        <dbReference type="Proteomes" id="UP001321506"/>
    </source>
</evidence>
<dbReference type="EMBL" id="JASATX010000006">
    <property type="protein sequence ID" value="MDI2099675.1"/>
    <property type="molecule type" value="Genomic_DNA"/>
</dbReference>
<dbReference type="SUPFAM" id="SSF52980">
    <property type="entry name" value="Restriction endonuclease-like"/>
    <property type="match status" value="1"/>
</dbReference>
<dbReference type="GO" id="GO:0005524">
    <property type="term" value="F:ATP binding"/>
    <property type="evidence" value="ECO:0007669"/>
    <property type="project" value="UniProtKB-UniRule"/>
</dbReference>
<dbReference type="Pfam" id="PF12705">
    <property type="entry name" value="PDDEXK_1"/>
    <property type="match status" value="1"/>
</dbReference>
<keyword evidence="5 15" id="KW-0378">Hydrolase</keyword>
<dbReference type="InterPro" id="IPR011335">
    <property type="entry name" value="Restrct_endonuc-II-like"/>
</dbReference>
<organism evidence="19 20">
    <name type="scientific">Ruicaihuangia caeni</name>
    <dbReference type="NCBI Taxonomy" id="3042517"/>
    <lineage>
        <taxon>Bacteria</taxon>
        <taxon>Bacillati</taxon>
        <taxon>Actinomycetota</taxon>
        <taxon>Actinomycetes</taxon>
        <taxon>Micrococcales</taxon>
        <taxon>Microbacteriaceae</taxon>
        <taxon>Ruicaihuangia</taxon>
    </lineage>
</organism>